<dbReference type="InterPro" id="IPR024590">
    <property type="entry name" value="HrpA_C"/>
</dbReference>
<evidence type="ECO:0000256" key="3">
    <source>
        <dbReference type="ARBA" id="ARBA00022806"/>
    </source>
</evidence>
<keyword evidence="4" id="KW-0067">ATP-binding</keyword>
<dbReference type="SMART" id="SM00847">
    <property type="entry name" value="HA2"/>
    <property type="match status" value="1"/>
</dbReference>
<dbReference type="InterPro" id="IPR001650">
    <property type="entry name" value="Helicase_C-like"/>
</dbReference>
<dbReference type="GO" id="GO:0005524">
    <property type="term" value="F:ATP binding"/>
    <property type="evidence" value="ECO:0007669"/>
    <property type="project" value="UniProtKB-KW"/>
</dbReference>
<dbReference type="InterPro" id="IPR011545">
    <property type="entry name" value="DEAD/DEAH_box_helicase_dom"/>
</dbReference>
<dbReference type="InterPro" id="IPR007502">
    <property type="entry name" value="Helicase-assoc_dom"/>
</dbReference>
<dbReference type="InterPro" id="IPR010222">
    <property type="entry name" value="RNA_helicase_HrpA"/>
</dbReference>
<dbReference type="GO" id="GO:0016787">
    <property type="term" value="F:hydrolase activity"/>
    <property type="evidence" value="ECO:0007669"/>
    <property type="project" value="UniProtKB-KW"/>
</dbReference>
<dbReference type="Gene3D" id="1.20.120.1080">
    <property type="match status" value="1"/>
</dbReference>
<proteinExistence type="predicted"/>
<reference evidence="7" key="1">
    <citation type="submission" date="2018-06" db="EMBL/GenBank/DDBJ databases">
        <authorList>
            <person name="Zhirakovskaya E."/>
        </authorList>
    </citation>
    <scope>NUCLEOTIDE SEQUENCE</scope>
</reference>
<dbReference type="FunFam" id="3.40.50.300:FF:001922">
    <property type="entry name" value="DEAH (Asp-Glu-Ala-His) box polypeptide 29"/>
    <property type="match status" value="1"/>
</dbReference>
<dbReference type="Pfam" id="PF00270">
    <property type="entry name" value="DEAD"/>
    <property type="match status" value="1"/>
</dbReference>
<dbReference type="PANTHER" id="PTHR18934:SF99">
    <property type="entry name" value="ATP-DEPENDENT RNA HELICASE DHX37-RELATED"/>
    <property type="match status" value="1"/>
</dbReference>
<evidence type="ECO:0000256" key="1">
    <source>
        <dbReference type="ARBA" id="ARBA00022741"/>
    </source>
</evidence>
<evidence type="ECO:0000313" key="7">
    <source>
        <dbReference type="EMBL" id="VAW42210.1"/>
    </source>
</evidence>
<dbReference type="InterPro" id="IPR003593">
    <property type="entry name" value="AAA+_ATPase"/>
</dbReference>
<dbReference type="Pfam" id="PF07717">
    <property type="entry name" value="OB_NTP_bind"/>
    <property type="match status" value="1"/>
</dbReference>
<gene>
    <name evidence="7" type="ORF">MNBD_GAMMA01-671</name>
</gene>
<dbReference type="AlphaFoldDB" id="A0A3B0VP00"/>
<dbReference type="EMBL" id="UOEW01000351">
    <property type="protein sequence ID" value="VAW42210.1"/>
    <property type="molecule type" value="Genomic_DNA"/>
</dbReference>
<sequence length="1274" mass="145572">MLEKLLKQLPNSVLRQDFFRLRQQLFSAKRYPDKLAKVVTRIEHANQRFNHRLNNKPKITLATDLPVSRCADEIIDTIKNNQIVVIAGETGSGKTTQLPKMCLLAGLGNTGLIACTQPRRIAARSMAQRVSEELNTELGKQVGYQVRFDDKYSADGWIKFMTDGVLLAETQNDKFLNGYDCIIIDEAHERSLNIDFLLGYLKQLAKKRPDLKIIITSATIDTAKFADHFDNAPVINVEGRSYPVDIIYQPLDEDNAEVNLGIYAAIQEIYASARTGDILVFLSGEREILEAQDYLSRKNIRGTEILPLYARLTAAQQMRVFHPGSQRRIILTTNVAETSLTVPRIHYVIDSGVARISRYSSRSKIQGLLVEPISQASANQRSGRCGRIADGVAYRLYSQDDFNARSEHTDPEIVRTSLASVILRSAALGFGSIADFPFVDPPNASMIADGYQLLSELHAIDDKRQLTVSGKKLNKLPIDVQLGQILIKAEYLGCIKEALIIVSALTIQDVRERPLEHAGAADATHKKWQDVKSDFLSFVNIWNDLSQQRNKTNNSQFRKWCHKNFISYRRYIEWQDIYKQLLNLIKAQKVRINSKPADYASIHQAILAGFISHIGYKKEHSEYQGARNRNFHIFPGSGLFTKKNAWIMAASIVQTTKVYARTVAAIEPEWIEDIGKHVIKTSAFDPYWSKKQGSVMGYQRLSLFGLPIVAKRPFHYGPTDIETAHKLFIENGLVQQQLRTKLPFYSHNQRLIAQIQAQEDRQRKQDILLEPWRLAELYSSIIPAHIYSEKQLTKWLYQQDKTCLKFTHEQLTKTGSSKPQEQLFPKQLSIRDLKLDLHYNFSPGEADDGITVVIPLQWLNSFTDDDFQWLVPGLIREKLEFMLRTLPKPIRRNLVPASEYALAIADSVKPKNGAFYTQIIAAVARMSGSKTTAEMWQIKELPTHLRFIFKVIDKHNKVHATSRDFSKIKQQFHQRANKSFQQTASQAHQVNKAKDWVFQTIDKSITLDNGLIAYPAIVDQTDCVGLRLFETQEQADDNHLQGLKTLVKLKIPTKYRYLLKNLNISIKSQVAWNELAASQSLKEHIADAVLQDIINQNSPILSIQTFDEVCTLLDKNWLPTANDICQAINPIIEHWYSIWQKIEDNADKLTTATYDDMQYQLDYLIYADFLYEVEIEQIKHYPRFIKGLDMRLSAAIENPQKEAEKLAQLQLISLPFYQTVEAAQAYSKHLQVFHILLEEYRISLFAQNLGTKQKVSDVRMAKAWEKLSVAYKVD</sequence>
<dbReference type="InterPro" id="IPR027417">
    <property type="entry name" value="P-loop_NTPase"/>
</dbReference>
<keyword evidence="1" id="KW-0547">Nucleotide-binding</keyword>
<dbReference type="Gene3D" id="3.40.50.300">
    <property type="entry name" value="P-loop containing nucleotide triphosphate hydrolases"/>
    <property type="match status" value="2"/>
</dbReference>
<dbReference type="GO" id="GO:0003723">
    <property type="term" value="F:RNA binding"/>
    <property type="evidence" value="ECO:0007669"/>
    <property type="project" value="TreeGrafter"/>
</dbReference>
<dbReference type="Pfam" id="PF11898">
    <property type="entry name" value="DUF3418"/>
    <property type="match status" value="1"/>
</dbReference>
<dbReference type="SMART" id="SM00490">
    <property type="entry name" value="HELICc"/>
    <property type="match status" value="1"/>
</dbReference>
<dbReference type="PROSITE" id="PS51192">
    <property type="entry name" value="HELICASE_ATP_BIND_1"/>
    <property type="match status" value="1"/>
</dbReference>
<dbReference type="PANTHER" id="PTHR18934">
    <property type="entry name" value="ATP-DEPENDENT RNA HELICASE"/>
    <property type="match status" value="1"/>
</dbReference>
<evidence type="ECO:0000259" key="6">
    <source>
        <dbReference type="PROSITE" id="PS51194"/>
    </source>
</evidence>
<dbReference type="Pfam" id="PF21010">
    <property type="entry name" value="HA2_C"/>
    <property type="match status" value="1"/>
</dbReference>
<evidence type="ECO:0000256" key="4">
    <source>
        <dbReference type="ARBA" id="ARBA00022840"/>
    </source>
</evidence>
<dbReference type="SUPFAM" id="SSF52540">
    <property type="entry name" value="P-loop containing nucleoside triphosphate hydrolases"/>
    <property type="match status" value="1"/>
</dbReference>
<dbReference type="Pfam" id="PF00271">
    <property type="entry name" value="Helicase_C"/>
    <property type="match status" value="1"/>
</dbReference>
<keyword evidence="2" id="KW-0378">Hydrolase</keyword>
<name>A0A3B0VP00_9ZZZZ</name>
<protein>
    <submittedName>
        <fullName evidence="7">ATP-dependent helicase HrpA</fullName>
    </submittedName>
</protein>
<organism evidence="7">
    <name type="scientific">hydrothermal vent metagenome</name>
    <dbReference type="NCBI Taxonomy" id="652676"/>
    <lineage>
        <taxon>unclassified sequences</taxon>
        <taxon>metagenomes</taxon>
        <taxon>ecological metagenomes</taxon>
    </lineage>
</organism>
<dbReference type="GO" id="GO:0003724">
    <property type="term" value="F:RNA helicase activity"/>
    <property type="evidence" value="ECO:0007669"/>
    <property type="project" value="InterPro"/>
</dbReference>
<evidence type="ECO:0000256" key="2">
    <source>
        <dbReference type="ARBA" id="ARBA00022801"/>
    </source>
</evidence>
<feature type="domain" description="Helicase C-terminal" evidence="6">
    <location>
        <begin position="265"/>
        <end position="429"/>
    </location>
</feature>
<dbReference type="InterPro" id="IPR014001">
    <property type="entry name" value="Helicase_ATP-bd"/>
</dbReference>
<keyword evidence="3 7" id="KW-0347">Helicase</keyword>
<dbReference type="FunFam" id="1.20.120.1080:FF:000005">
    <property type="entry name" value="ATP-dependent helicase HrpA"/>
    <property type="match status" value="1"/>
</dbReference>
<dbReference type="InterPro" id="IPR011709">
    <property type="entry name" value="DEAD-box_helicase_OB_fold"/>
</dbReference>
<feature type="domain" description="Helicase ATP-binding" evidence="5">
    <location>
        <begin position="75"/>
        <end position="238"/>
    </location>
</feature>
<dbReference type="PROSITE" id="PS51194">
    <property type="entry name" value="HELICASE_CTER"/>
    <property type="match status" value="1"/>
</dbReference>
<dbReference type="SMART" id="SM00382">
    <property type="entry name" value="AAA"/>
    <property type="match status" value="1"/>
</dbReference>
<dbReference type="NCBIfam" id="TIGR01967">
    <property type="entry name" value="DEAH_box_HrpA"/>
    <property type="match status" value="1"/>
</dbReference>
<accession>A0A3B0VP00</accession>
<dbReference type="CDD" id="cd18791">
    <property type="entry name" value="SF2_C_RHA"/>
    <property type="match status" value="1"/>
</dbReference>
<evidence type="ECO:0000259" key="5">
    <source>
        <dbReference type="PROSITE" id="PS51192"/>
    </source>
</evidence>
<dbReference type="SMART" id="SM00487">
    <property type="entry name" value="DEXDc"/>
    <property type="match status" value="1"/>
</dbReference>